<accession>E6U106</accession>
<feature type="region of interest" description="Disordered" evidence="2">
    <location>
        <begin position="111"/>
        <end position="135"/>
    </location>
</feature>
<protein>
    <recommendedName>
        <fullName evidence="5">Polymer-forming cytoskeletal protein</fullName>
    </recommendedName>
</protein>
<dbReference type="Proteomes" id="UP000001401">
    <property type="component" value="Chromosome"/>
</dbReference>
<dbReference type="KEGG" id="bco:Bcell_2056"/>
<organism evidence="3 4">
    <name type="scientific">Evansella cellulosilytica (strain ATCC 21833 / DSM 2522 / FERM P-1141 / JCM 9156 / N-4)</name>
    <name type="common">Bacillus cellulosilyticus</name>
    <dbReference type="NCBI Taxonomy" id="649639"/>
    <lineage>
        <taxon>Bacteria</taxon>
        <taxon>Bacillati</taxon>
        <taxon>Bacillota</taxon>
        <taxon>Bacilli</taxon>
        <taxon>Bacillales</taxon>
        <taxon>Bacillaceae</taxon>
        <taxon>Evansella</taxon>
    </lineage>
</organism>
<evidence type="ECO:0000313" key="3">
    <source>
        <dbReference type="EMBL" id="ADU30318.1"/>
    </source>
</evidence>
<evidence type="ECO:0000256" key="1">
    <source>
        <dbReference type="ARBA" id="ARBA00044755"/>
    </source>
</evidence>
<dbReference type="Pfam" id="PF04519">
    <property type="entry name" value="Bactofilin"/>
    <property type="match status" value="1"/>
</dbReference>
<gene>
    <name evidence="3" type="ordered locus">Bcell_2056</name>
</gene>
<sequence>MFAKQKEDKKLNEITTIIGEETTIEGKLNVEASIRIDGKVLGEVYCLGDVTVGKNGYIEKKLEARNLFIAGKVKGTVKVENKVHIYETGNFDGSCEMKTIVIDEKGQFTGSSMMHNDSNENYDNVVGMEEKSEEA</sequence>
<dbReference type="eggNOG" id="COG1664">
    <property type="taxonomic scope" value="Bacteria"/>
</dbReference>
<reference evidence="3" key="1">
    <citation type="submission" date="2010-12" db="EMBL/GenBank/DDBJ databases">
        <title>Complete sequence of Bacillus cellulosilyticus DSM 2522.</title>
        <authorList>
            <consortium name="US DOE Joint Genome Institute"/>
            <person name="Lucas S."/>
            <person name="Copeland A."/>
            <person name="Lapidus A."/>
            <person name="Cheng J.-F."/>
            <person name="Bruce D."/>
            <person name="Goodwin L."/>
            <person name="Pitluck S."/>
            <person name="Chertkov O."/>
            <person name="Detter J.C."/>
            <person name="Han C."/>
            <person name="Tapia R."/>
            <person name="Land M."/>
            <person name="Hauser L."/>
            <person name="Jeffries C."/>
            <person name="Kyrpides N."/>
            <person name="Ivanova N."/>
            <person name="Mikhailova N."/>
            <person name="Brumm P."/>
            <person name="Mead D."/>
            <person name="Woyke T."/>
        </authorList>
    </citation>
    <scope>NUCLEOTIDE SEQUENCE [LARGE SCALE GENOMIC DNA]</scope>
    <source>
        <strain evidence="3">DSM 2522</strain>
    </source>
</reference>
<feature type="compositionally biased region" description="Polar residues" evidence="2">
    <location>
        <begin position="111"/>
        <end position="122"/>
    </location>
</feature>
<dbReference type="PANTHER" id="PTHR35024">
    <property type="entry name" value="HYPOTHETICAL CYTOSOLIC PROTEIN"/>
    <property type="match status" value="1"/>
</dbReference>
<evidence type="ECO:0008006" key="5">
    <source>
        <dbReference type="Google" id="ProtNLM"/>
    </source>
</evidence>
<proteinExistence type="inferred from homology"/>
<dbReference type="STRING" id="649639.Bcell_2056"/>
<evidence type="ECO:0000256" key="2">
    <source>
        <dbReference type="SAM" id="MobiDB-lite"/>
    </source>
</evidence>
<dbReference type="OrthoDB" id="9789407at2"/>
<dbReference type="AlphaFoldDB" id="E6U106"/>
<dbReference type="EMBL" id="CP002394">
    <property type="protein sequence ID" value="ADU30318.1"/>
    <property type="molecule type" value="Genomic_DNA"/>
</dbReference>
<evidence type="ECO:0000313" key="4">
    <source>
        <dbReference type="Proteomes" id="UP000001401"/>
    </source>
</evidence>
<dbReference type="PANTHER" id="PTHR35024:SF4">
    <property type="entry name" value="POLYMER-FORMING CYTOSKELETAL PROTEIN"/>
    <property type="match status" value="1"/>
</dbReference>
<keyword evidence="4" id="KW-1185">Reference proteome</keyword>
<name>E6U106_EVAC2</name>
<dbReference type="InterPro" id="IPR007607">
    <property type="entry name" value="BacA/B"/>
</dbReference>
<comment type="similarity">
    <text evidence="1">Belongs to the bactofilin family.</text>
</comment>
<dbReference type="RefSeq" id="WP_013488654.1">
    <property type="nucleotide sequence ID" value="NC_014829.1"/>
</dbReference>
<dbReference type="HOGENOM" id="CLU_072799_6_2_9"/>